<organism evidence="7 8">
    <name type="scientific">Streptomyces zaomyceticus</name>
    <dbReference type="NCBI Taxonomy" id="68286"/>
    <lineage>
        <taxon>Bacteria</taxon>
        <taxon>Bacillati</taxon>
        <taxon>Actinomycetota</taxon>
        <taxon>Actinomycetes</taxon>
        <taxon>Kitasatosporales</taxon>
        <taxon>Streptomycetaceae</taxon>
        <taxon>Streptomyces</taxon>
    </lineage>
</organism>
<dbReference type="RefSeq" id="WP_327163458.1">
    <property type="nucleotide sequence ID" value="NZ_CP108062.1"/>
</dbReference>
<dbReference type="InterPro" id="IPR032466">
    <property type="entry name" value="Metal_Hydrolase"/>
</dbReference>
<sequence length="380" mass="40015">MADHKVLAGAHVVLPTGIVENGRVIVDGERIVGSTQEGAETLDLTGHWLVPGFVDMHNHGGGGASFTSGTVDEVLKGVHTHRLHGTTTVVASFVTGEMDFLTQRAGLLSELAEQGEIAGIHFEGPFISPCRKGAHDETLLRDPDPADVRKLIDAARGRAKMVTLATELPGGLDSVRLLAEHGVIAAIGHTDASYEQTVEAIDAGATVATHLYNAMPALGHRAPGPIAALLEDERITVELINDGTHLHPAALELAFHHAGAERVALITDAMDAAGFGDGRYMLGPLEVEVKDSVARLVEGGSIAGSTLTLDRAFKRSVTIDGIPVESAVQAISANPARLLGVYDRVGSLEPGKDADIVVLDAEFNLKGVMRRGEWIVDPKV</sequence>
<dbReference type="InterPro" id="IPR011059">
    <property type="entry name" value="Metal-dep_hydrolase_composite"/>
</dbReference>
<evidence type="ECO:0000256" key="3">
    <source>
        <dbReference type="ARBA" id="ARBA00022801"/>
    </source>
</evidence>
<name>A0ABZ1LCD9_9ACTN</name>
<evidence type="ECO:0000256" key="2">
    <source>
        <dbReference type="ARBA" id="ARBA00022723"/>
    </source>
</evidence>
<gene>
    <name evidence="7" type="primary">nagA</name>
    <name evidence="7" type="ORF">OG814_18005</name>
</gene>
<keyword evidence="3 5" id="KW-0378">Hydrolase</keyword>
<dbReference type="SUPFAM" id="SSF51556">
    <property type="entry name" value="Metallo-dependent hydrolases"/>
    <property type="match status" value="1"/>
</dbReference>
<keyword evidence="8" id="KW-1185">Reference proteome</keyword>
<dbReference type="InterPro" id="IPR003764">
    <property type="entry name" value="GlcNAc_6-P_deAcase"/>
</dbReference>
<evidence type="ECO:0000259" key="6">
    <source>
        <dbReference type="Pfam" id="PF01979"/>
    </source>
</evidence>
<feature type="domain" description="Amidohydrolase-related" evidence="6">
    <location>
        <begin position="49"/>
        <end position="374"/>
    </location>
</feature>
<dbReference type="InterPro" id="IPR006680">
    <property type="entry name" value="Amidohydro-rel"/>
</dbReference>
<keyword evidence="2" id="KW-0479">Metal-binding</keyword>
<dbReference type="Gene3D" id="3.20.20.140">
    <property type="entry name" value="Metal-dependent hydrolases"/>
    <property type="match status" value="1"/>
</dbReference>
<dbReference type="EMBL" id="CP108188">
    <property type="protein sequence ID" value="WTR71043.1"/>
    <property type="molecule type" value="Genomic_DNA"/>
</dbReference>
<dbReference type="Pfam" id="PF01979">
    <property type="entry name" value="Amidohydro_1"/>
    <property type="match status" value="1"/>
</dbReference>
<protein>
    <submittedName>
        <fullName evidence="7">N-acetylglucosamine-6-phosphate deacetylase</fullName>
        <ecNumber evidence="7">3.5.1.25</ecNumber>
    </submittedName>
</protein>
<dbReference type="GO" id="GO:0008448">
    <property type="term" value="F:N-acetylglucosamine-6-phosphate deacetylase activity"/>
    <property type="evidence" value="ECO:0007669"/>
    <property type="project" value="UniProtKB-EC"/>
</dbReference>
<evidence type="ECO:0000256" key="1">
    <source>
        <dbReference type="ARBA" id="ARBA00010716"/>
    </source>
</evidence>
<dbReference type="Gene3D" id="2.30.40.10">
    <property type="entry name" value="Urease, subunit C, domain 1"/>
    <property type="match status" value="1"/>
</dbReference>
<accession>A0ABZ1LCD9</accession>
<dbReference type="PANTHER" id="PTHR11113:SF14">
    <property type="entry name" value="N-ACETYLGLUCOSAMINE-6-PHOSPHATE DEACETYLASE"/>
    <property type="match status" value="1"/>
</dbReference>
<evidence type="ECO:0000313" key="8">
    <source>
        <dbReference type="Proteomes" id="UP001622594"/>
    </source>
</evidence>
<dbReference type="NCBIfam" id="TIGR00221">
    <property type="entry name" value="nagA"/>
    <property type="match status" value="1"/>
</dbReference>
<dbReference type="Proteomes" id="UP001622594">
    <property type="component" value="Chromosome"/>
</dbReference>
<dbReference type="PIRSF" id="PIRSF038994">
    <property type="entry name" value="NagA"/>
    <property type="match status" value="1"/>
</dbReference>
<dbReference type="SUPFAM" id="SSF51338">
    <property type="entry name" value="Composite domain of metallo-dependent hydrolases"/>
    <property type="match status" value="1"/>
</dbReference>
<dbReference type="EC" id="3.5.1.25" evidence="7"/>
<dbReference type="CDD" id="cd00854">
    <property type="entry name" value="NagA"/>
    <property type="match status" value="1"/>
</dbReference>
<evidence type="ECO:0000256" key="4">
    <source>
        <dbReference type="ARBA" id="ARBA00023277"/>
    </source>
</evidence>
<evidence type="ECO:0000313" key="7">
    <source>
        <dbReference type="EMBL" id="WTR71043.1"/>
    </source>
</evidence>
<comment type="similarity">
    <text evidence="1 5">Belongs to the metallo-dependent hydrolases superfamily. NagA family.</text>
</comment>
<dbReference type="PANTHER" id="PTHR11113">
    <property type="entry name" value="N-ACETYLGLUCOSAMINE-6-PHOSPHATE DEACETYLASE"/>
    <property type="match status" value="1"/>
</dbReference>
<evidence type="ECO:0000256" key="5">
    <source>
        <dbReference type="PIRNR" id="PIRNR038994"/>
    </source>
</evidence>
<keyword evidence="4 5" id="KW-0119">Carbohydrate metabolism</keyword>
<reference evidence="7 8" key="1">
    <citation type="submission" date="2022-10" db="EMBL/GenBank/DDBJ databases">
        <title>The complete genomes of actinobacterial strains from the NBC collection.</title>
        <authorList>
            <person name="Joergensen T.S."/>
            <person name="Alvarez Arevalo M."/>
            <person name="Sterndorff E.B."/>
            <person name="Faurdal D."/>
            <person name="Vuksanovic O."/>
            <person name="Mourched A.-S."/>
            <person name="Charusanti P."/>
            <person name="Shaw S."/>
            <person name="Blin K."/>
            <person name="Weber T."/>
        </authorList>
    </citation>
    <scope>NUCLEOTIDE SEQUENCE [LARGE SCALE GENOMIC DNA]</scope>
    <source>
        <strain evidence="7 8">NBC_00123</strain>
    </source>
</reference>
<proteinExistence type="inferred from homology"/>